<dbReference type="Proteomes" id="UP000824469">
    <property type="component" value="Unassembled WGS sequence"/>
</dbReference>
<dbReference type="EMBL" id="JAHRHJ020000003">
    <property type="protein sequence ID" value="KAH9323833.1"/>
    <property type="molecule type" value="Genomic_DNA"/>
</dbReference>
<dbReference type="PANTHER" id="PTHR11439:SF467">
    <property type="entry name" value="INTEGRASE CATALYTIC DOMAIN-CONTAINING PROTEIN"/>
    <property type="match status" value="1"/>
</dbReference>
<feature type="non-terminal residue" evidence="1">
    <location>
        <position position="1"/>
    </location>
</feature>
<evidence type="ECO:0000313" key="1">
    <source>
        <dbReference type="EMBL" id="KAH9323833.1"/>
    </source>
</evidence>
<sequence>RSTTGYVFTVGGMTVSWILRLQKVVALSTTEAEYVTATEASKEMIWMSRFMEELGKEKYDYKLYSDSPKCDSFGKELSVSFKNETHSVEISLHTESVGGWAAENGENSYK</sequence>
<gene>
    <name evidence="1" type="ORF">KI387_018472</name>
</gene>
<reference evidence="1 2" key="1">
    <citation type="journal article" date="2021" name="Nat. Plants">
        <title>The Taxus genome provides insights into paclitaxel biosynthesis.</title>
        <authorList>
            <person name="Xiong X."/>
            <person name="Gou J."/>
            <person name="Liao Q."/>
            <person name="Li Y."/>
            <person name="Zhou Q."/>
            <person name="Bi G."/>
            <person name="Li C."/>
            <person name="Du R."/>
            <person name="Wang X."/>
            <person name="Sun T."/>
            <person name="Guo L."/>
            <person name="Liang H."/>
            <person name="Lu P."/>
            <person name="Wu Y."/>
            <person name="Zhang Z."/>
            <person name="Ro D.K."/>
            <person name="Shang Y."/>
            <person name="Huang S."/>
            <person name="Yan J."/>
        </authorList>
    </citation>
    <scope>NUCLEOTIDE SEQUENCE [LARGE SCALE GENOMIC DNA]</scope>
    <source>
        <strain evidence="1">Ta-2019</strain>
    </source>
</reference>
<evidence type="ECO:0008006" key="3">
    <source>
        <dbReference type="Google" id="ProtNLM"/>
    </source>
</evidence>
<dbReference type="PANTHER" id="PTHR11439">
    <property type="entry name" value="GAG-POL-RELATED RETROTRANSPOSON"/>
    <property type="match status" value="1"/>
</dbReference>
<protein>
    <recommendedName>
        <fullName evidence="3">Retrotransposon protein, putative, Ty1-copia subclass</fullName>
    </recommendedName>
</protein>
<dbReference type="CDD" id="cd09272">
    <property type="entry name" value="RNase_HI_RT_Ty1"/>
    <property type="match status" value="1"/>
</dbReference>
<comment type="caution">
    <text evidence="1">The sequence shown here is derived from an EMBL/GenBank/DDBJ whole genome shotgun (WGS) entry which is preliminary data.</text>
</comment>
<dbReference type="AlphaFoldDB" id="A0AA38GL95"/>
<accession>A0AA38GL95</accession>
<name>A0AA38GL95_TAXCH</name>
<evidence type="ECO:0000313" key="2">
    <source>
        <dbReference type="Proteomes" id="UP000824469"/>
    </source>
</evidence>
<organism evidence="1 2">
    <name type="scientific">Taxus chinensis</name>
    <name type="common">Chinese yew</name>
    <name type="synonym">Taxus wallichiana var. chinensis</name>
    <dbReference type="NCBI Taxonomy" id="29808"/>
    <lineage>
        <taxon>Eukaryota</taxon>
        <taxon>Viridiplantae</taxon>
        <taxon>Streptophyta</taxon>
        <taxon>Embryophyta</taxon>
        <taxon>Tracheophyta</taxon>
        <taxon>Spermatophyta</taxon>
        <taxon>Pinopsida</taxon>
        <taxon>Pinidae</taxon>
        <taxon>Conifers II</taxon>
        <taxon>Cupressales</taxon>
        <taxon>Taxaceae</taxon>
        <taxon>Taxus</taxon>
    </lineage>
</organism>
<proteinExistence type="predicted"/>
<keyword evidence="2" id="KW-1185">Reference proteome</keyword>